<dbReference type="GO" id="GO:0071555">
    <property type="term" value="P:cell wall organization"/>
    <property type="evidence" value="ECO:0007669"/>
    <property type="project" value="UniProtKB-KW"/>
</dbReference>
<evidence type="ECO:0000256" key="7">
    <source>
        <dbReference type="ARBA" id="ARBA00023049"/>
    </source>
</evidence>
<dbReference type="Gene3D" id="3.30.1380.10">
    <property type="match status" value="1"/>
</dbReference>
<evidence type="ECO:0000256" key="4">
    <source>
        <dbReference type="ARBA" id="ARBA00022801"/>
    </source>
</evidence>
<dbReference type="GO" id="GO:0006508">
    <property type="term" value="P:proteolysis"/>
    <property type="evidence" value="ECO:0007669"/>
    <property type="project" value="UniProtKB-KW"/>
</dbReference>
<comment type="catalytic activity">
    <reaction evidence="1 9 10">
        <text>D-alanyl-D-alanine + H2O = 2 D-alanine</text>
        <dbReference type="Rhea" id="RHEA:20661"/>
        <dbReference type="ChEBI" id="CHEBI:15377"/>
        <dbReference type="ChEBI" id="CHEBI:57416"/>
        <dbReference type="ChEBI" id="CHEBI:57822"/>
        <dbReference type="EC" id="3.4.13.22"/>
    </reaction>
</comment>
<keyword evidence="4 9" id="KW-0378">Hydrolase</keyword>
<comment type="function">
    <text evidence="9 10">Catalyzes hydrolysis of the D-alanyl-D-alanine dipeptide.</text>
</comment>
<dbReference type="GO" id="GO:0008270">
    <property type="term" value="F:zinc ion binding"/>
    <property type="evidence" value="ECO:0007669"/>
    <property type="project" value="UniProtKB-UniRule"/>
</dbReference>
<evidence type="ECO:0000256" key="10">
    <source>
        <dbReference type="PIRNR" id="PIRNR026671"/>
    </source>
</evidence>
<dbReference type="GO" id="GO:0160237">
    <property type="term" value="F:D-Ala-D-Ala dipeptidase activity"/>
    <property type="evidence" value="ECO:0007669"/>
    <property type="project" value="UniProtKB-EC"/>
</dbReference>
<dbReference type="PIRSF" id="PIRSF026671">
    <property type="entry name" value="AA_dipeptidase"/>
    <property type="match status" value="1"/>
</dbReference>
<dbReference type="Pfam" id="PF01427">
    <property type="entry name" value="Peptidase_M15"/>
    <property type="match status" value="1"/>
</dbReference>
<feature type="binding site" evidence="9">
    <location>
        <position position="182"/>
    </location>
    <ligand>
        <name>Zn(2+)</name>
        <dbReference type="ChEBI" id="CHEBI:29105"/>
        <note>catalytic</note>
    </ligand>
</feature>
<evidence type="ECO:0000256" key="5">
    <source>
        <dbReference type="ARBA" id="ARBA00022833"/>
    </source>
</evidence>
<evidence type="ECO:0000256" key="8">
    <source>
        <dbReference type="ARBA" id="ARBA00023316"/>
    </source>
</evidence>
<comment type="caution">
    <text evidence="11">The sequence shown here is derived from an EMBL/GenBank/DDBJ whole genome shotgun (WGS) entry which is preliminary data.</text>
</comment>
<dbReference type="InterPro" id="IPR009045">
    <property type="entry name" value="Zn_M74/Hedgehog-like"/>
</dbReference>
<dbReference type="RefSeq" id="WP_245936971.1">
    <property type="nucleotide sequence ID" value="NZ_QJKB01000004.1"/>
</dbReference>
<feature type="site" description="Transition state stabilizer" evidence="9">
    <location>
        <position position="78"/>
    </location>
</feature>
<feature type="binding site" evidence="9">
    <location>
        <position position="108"/>
    </location>
    <ligand>
        <name>Zn(2+)</name>
        <dbReference type="ChEBI" id="CHEBI:29105"/>
        <note>catalytic</note>
    </ligand>
</feature>
<evidence type="ECO:0000313" key="11">
    <source>
        <dbReference type="EMBL" id="PXX43113.1"/>
    </source>
</evidence>
<dbReference type="HAMAP" id="MF_01924">
    <property type="entry name" value="A_A_dipeptidase"/>
    <property type="match status" value="1"/>
</dbReference>
<keyword evidence="12" id="KW-1185">Reference proteome</keyword>
<dbReference type="EMBL" id="QJKB01000004">
    <property type="protein sequence ID" value="PXX43113.1"/>
    <property type="molecule type" value="Genomic_DNA"/>
</dbReference>
<protein>
    <recommendedName>
        <fullName evidence="9 10">D-alanyl-D-alanine dipeptidase</fullName>
        <shortName evidence="9 10">D-Ala-D-Ala dipeptidase</shortName>
        <ecNumber evidence="9 10">3.4.13.22</ecNumber>
    </recommendedName>
</protein>
<dbReference type="Proteomes" id="UP000247792">
    <property type="component" value="Unassembled WGS sequence"/>
</dbReference>
<keyword evidence="7 9" id="KW-0482">Metalloprotease</keyword>
<dbReference type="InterPro" id="IPR000755">
    <property type="entry name" value="A_A_dipeptidase"/>
</dbReference>
<feature type="binding site" evidence="9">
    <location>
        <position position="115"/>
    </location>
    <ligand>
        <name>Zn(2+)</name>
        <dbReference type="ChEBI" id="CHEBI:29105"/>
        <note>catalytic</note>
    </ligand>
</feature>
<organism evidence="11 12">
    <name type="scientific">Undibacterium pigrum</name>
    <dbReference type="NCBI Taxonomy" id="401470"/>
    <lineage>
        <taxon>Bacteria</taxon>
        <taxon>Pseudomonadati</taxon>
        <taxon>Pseudomonadota</taxon>
        <taxon>Betaproteobacteria</taxon>
        <taxon>Burkholderiales</taxon>
        <taxon>Oxalobacteraceae</taxon>
        <taxon>Undibacterium</taxon>
    </lineage>
</organism>
<evidence type="ECO:0000256" key="1">
    <source>
        <dbReference type="ARBA" id="ARBA00001362"/>
    </source>
</evidence>
<reference evidence="11 12" key="1">
    <citation type="submission" date="2018-05" db="EMBL/GenBank/DDBJ databases">
        <title>Genomic Encyclopedia of Type Strains, Phase IV (KMG-IV): sequencing the most valuable type-strain genomes for metagenomic binning, comparative biology and taxonomic classification.</title>
        <authorList>
            <person name="Goeker M."/>
        </authorList>
    </citation>
    <scope>NUCLEOTIDE SEQUENCE [LARGE SCALE GENOMIC DNA]</scope>
    <source>
        <strain evidence="11 12">DSM 19792</strain>
    </source>
</reference>
<evidence type="ECO:0000256" key="6">
    <source>
        <dbReference type="ARBA" id="ARBA00022997"/>
    </source>
</evidence>
<sequence length="199" mass="22574">MRCELIADHPDFCRLDTVSGIVIDLRYVGADNFVGRELYGELDCSWLHREAVEALQAAVNWLHEHHPGLRILVLDALRPHRVQEMLWQHLDGTPLRMYVADPARGSIHSFGMAVDVTLIDAEGKELDMGSGFDALEEKSHPALEQRMLAEGQLTQHQLDQRGILRAAMAHGGFRGINSEWWHFNCGDPTVVRETYLRID</sequence>
<keyword evidence="8 10" id="KW-0961">Cell wall biogenesis/degradation</keyword>
<evidence type="ECO:0000256" key="3">
    <source>
        <dbReference type="ARBA" id="ARBA00022723"/>
    </source>
</evidence>
<comment type="cofactor">
    <cofactor evidence="9">
        <name>Zn(2+)</name>
        <dbReference type="ChEBI" id="CHEBI:29105"/>
    </cofactor>
    <text evidence="9">Binds 1 zinc ion per subunit.</text>
</comment>
<proteinExistence type="inferred from homology"/>
<dbReference type="SUPFAM" id="SSF55166">
    <property type="entry name" value="Hedgehog/DD-peptidase"/>
    <property type="match status" value="1"/>
</dbReference>
<gene>
    <name evidence="9" type="primary">ddpX</name>
    <name evidence="11" type="ORF">DFR42_104114</name>
</gene>
<name>A0A318J7K8_9BURK</name>
<evidence type="ECO:0000313" key="12">
    <source>
        <dbReference type="Proteomes" id="UP000247792"/>
    </source>
</evidence>
<keyword evidence="2 9" id="KW-0645">Protease</keyword>
<dbReference type="EC" id="3.4.13.22" evidence="9 10"/>
<dbReference type="AlphaFoldDB" id="A0A318J7K8"/>
<dbReference type="PANTHER" id="PTHR43126">
    <property type="entry name" value="D-ALANYL-D-ALANINE DIPEPTIDASE"/>
    <property type="match status" value="1"/>
</dbReference>
<keyword evidence="3 9" id="KW-0479">Metal-binding</keyword>
<evidence type="ECO:0000256" key="2">
    <source>
        <dbReference type="ARBA" id="ARBA00022670"/>
    </source>
</evidence>
<keyword evidence="6 9" id="KW-0224">Dipeptidase</keyword>
<feature type="active site" description="Proton donor/acceptor" evidence="9">
    <location>
        <position position="179"/>
    </location>
</feature>
<evidence type="ECO:0000256" key="9">
    <source>
        <dbReference type="HAMAP-Rule" id="MF_01924"/>
    </source>
</evidence>
<accession>A0A318J7K8</accession>
<comment type="similarity">
    <text evidence="9 10">Belongs to the peptidase M15D family.</text>
</comment>
<keyword evidence="5 9" id="KW-0862">Zinc</keyword>
<dbReference type="CDD" id="cd14840">
    <property type="entry name" value="D-Ala-D-Ala_dipeptidase_Aad"/>
    <property type="match status" value="1"/>
</dbReference>
<dbReference type="GO" id="GO:0008237">
    <property type="term" value="F:metallopeptidase activity"/>
    <property type="evidence" value="ECO:0007669"/>
    <property type="project" value="UniProtKB-KW"/>
</dbReference>